<feature type="chain" id="PRO_5042462773" description="Arabinan endo-1,5-alpha-L-arabinosidase" evidence="10">
    <location>
        <begin position="21"/>
        <end position="322"/>
    </location>
</feature>
<proteinExistence type="inferred from homology"/>
<comment type="pathway">
    <text evidence="2 7">Glycan metabolism; L-arabinan degradation.</text>
</comment>
<keyword evidence="12" id="KW-1185">Reference proteome</keyword>
<reference evidence="11" key="1">
    <citation type="submission" date="2023-10" db="EMBL/GenBank/DDBJ databases">
        <authorList>
            <person name="Hackl T."/>
        </authorList>
    </citation>
    <scope>NUCLEOTIDE SEQUENCE</scope>
</reference>
<evidence type="ECO:0000256" key="3">
    <source>
        <dbReference type="ARBA" id="ARBA00009865"/>
    </source>
</evidence>
<evidence type="ECO:0000256" key="7">
    <source>
        <dbReference type="PIRNR" id="PIRNR026534"/>
    </source>
</evidence>
<evidence type="ECO:0000256" key="4">
    <source>
        <dbReference type="ARBA" id="ARBA00012586"/>
    </source>
</evidence>
<dbReference type="Pfam" id="PF04616">
    <property type="entry name" value="Glyco_hydro_43"/>
    <property type="match status" value="1"/>
</dbReference>
<dbReference type="AlphaFoldDB" id="A0AAI8VJL3"/>
<evidence type="ECO:0000313" key="12">
    <source>
        <dbReference type="Proteomes" id="UP001295740"/>
    </source>
</evidence>
<accession>A0AAI8VJL3</accession>
<keyword evidence="5 7" id="KW-0378">Hydrolase</keyword>
<gene>
    <name evidence="11" type="ORF">KHLLAP_LOCUS6279</name>
</gene>
<sequence length="322" mass="33824">MVKLFTILAGLLPLAGTVLGYANPKTCTGTCTNAHDPSIIRRSDGTYFRFSTGGKIAVHMAPAITGPWTYKGAALPSGSKIDLTGNQDLWAPDVSLVGSTYYLYYSVSSFGVQNSAIGVATSSSMDVGTWTDIGATGIASAAGKSYNAIDPNLVNVNGAYMLSFGSFWADIYQVAMAAAPSKTAGGSSYQIAYDPVTTALEGAFIFPYGSYYYLFYSKGSCCGYDTTRPAAGDEYKIMVCRSTSATGGFVDASGTACTNGGGTIVLATHDNVYGPGGQGVYNDPTYGPILYYHYVDITIGYADGDKQFGWNTINFSSGWPVV</sequence>
<dbReference type="Proteomes" id="UP001295740">
    <property type="component" value="Unassembled WGS sequence"/>
</dbReference>
<evidence type="ECO:0000256" key="6">
    <source>
        <dbReference type="ARBA" id="ARBA00023295"/>
    </source>
</evidence>
<dbReference type="GO" id="GO:0046558">
    <property type="term" value="F:arabinan endo-1,5-alpha-L-arabinosidase activity"/>
    <property type="evidence" value="ECO:0007669"/>
    <property type="project" value="UniProtKB-EC"/>
</dbReference>
<dbReference type="PANTHER" id="PTHR43301:SF3">
    <property type="entry name" value="ARABINAN ENDO-1,5-ALPHA-L-ARABINOSIDASE A-RELATED"/>
    <property type="match status" value="1"/>
</dbReference>
<evidence type="ECO:0000256" key="10">
    <source>
        <dbReference type="SAM" id="SignalP"/>
    </source>
</evidence>
<comment type="similarity">
    <text evidence="3 7">Belongs to the glycosyl hydrolase 43 family.</text>
</comment>
<comment type="catalytic activity">
    <reaction evidence="1 7">
        <text>Endohydrolysis of (1-&gt;5)-alpha-arabinofuranosidic linkages in (1-&gt;5)-arabinans.</text>
        <dbReference type="EC" id="3.2.1.99"/>
    </reaction>
</comment>
<dbReference type="GO" id="GO:0005975">
    <property type="term" value="P:carbohydrate metabolic process"/>
    <property type="evidence" value="ECO:0007669"/>
    <property type="project" value="InterPro"/>
</dbReference>
<keyword evidence="10" id="KW-0732">Signal</keyword>
<keyword evidence="6 7" id="KW-0326">Glycosidase</keyword>
<name>A0AAI8VJL3_9PEZI</name>
<evidence type="ECO:0000256" key="1">
    <source>
        <dbReference type="ARBA" id="ARBA00000375"/>
    </source>
</evidence>
<feature type="active site" description="Proton acceptor" evidence="8">
    <location>
        <position position="36"/>
    </location>
</feature>
<dbReference type="PANTHER" id="PTHR43301">
    <property type="entry name" value="ARABINAN ENDO-1,5-ALPHA-L-ARABINOSIDASE"/>
    <property type="match status" value="1"/>
</dbReference>
<feature type="site" description="Important for catalytic activity, responsible for pKa modulation of the active site Glu and correct orientation of both the proton donor and substrate" evidence="9">
    <location>
        <position position="150"/>
    </location>
</feature>
<dbReference type="PIRSF" id="PIRSF026534">
    <property type="entry name" value="Endo_alpha-L-arabinosidase"/>
    <property type="match status" value="1"/>
</dbReference>
<feature type="signal peptide" evidence="10">
    <location>
        <begin position="1"/>
        <end position="20"/>
    </location>
</feature>
<comment type="caution">
    <text evidence="11">The sequence shown here is derived from an EMBL/GenBank/DDBJ whole genome shotgun (WGS) entry which is preliminary data.</text>
</comment>
<evidence type="ECO:0000256" key="5">
    <source>
        <dbReference type="ARBA" id="ARBA00022801"/>
    </source>
</evidence>
<dbReference type="InterPro" id="IPR016840">
    <property type="entry name" value="Glyco_hydro_43_endo_a_Ara-ase"/>
</dbReference>
<evidence type="ECO:0000256" key="9">
    <source>
        <dbReference type="PIRSR" id="PIRSR606710-2"/>
    </source>
</evidence>
<dbReference type="EC" id="3.2.1.99" evidence="4 7"/>
<dbReference type="SUPFAM" id="SSF75005">
    <property type="entry name" value="Arabinanase/levansucrase/invertase"/>
    <property type="match status" value="1"/>
</dbReference>
<evidence type="ECO:0000256" key="8">
    <source>
        <dbReference type="PIRSR" id="PIRSR606710-1"/>
    </source>
</evidence>
<dbReference type="InterPro" id="IPR006710">
    <property type="entry name" value="Glyco_hydro_43"/>
</dbReference>
<dbReference type="InterPro" id="IPR050727">
    <property type="entry name" value="GH43_arabinanases"/>
</dbReference>
<dbReference type="CDD" id="cd18831">
    <property type="entry name" value="GH43_AnAbnA-like"/>
    <property type="match status" value="1"/>
</dbReference>
<evidence type="ECO:0000313" key="11">
    <source>
        <dbReference type="EMBL" id="CAJ2505811.1"/>
    </source>
</evidence>
<organism evidence="11 12">
    <name type="scientific">Anthostomella pinea</name>
    <dbReference type="NCBI Taxonomy" id="933095"/>
    <lineage>
        <taxon>Eukaryota</taxon>
        <taxon>Fungi</taxon>
        <taxon>Dikarya</taxon>
        <taxon>Ascomycota</taxon>
        <taxon>Pezizomycotina</taxon>
        <taxon>Sordariomycetes</taxon>
        <taxon>Xylariomycetidae</taxon>
        <taxon>Xylariales</taxon>
        <taxon>Xylariaceae</taxon>
        <taxon>Anthostomella</taxon>
    </lineage>
</organism>
<feature type="active site" description="Proton donor" evidence="8">
    <location>
        <position position="201"/>
    </location>
</feature>
<protein>
    <recommendedName>
        <fullName evidence="4 7">Arabinan endo-1,5-alpha-L-arabinosidase</fullName>
        <ecNumber evidence="4 7">3.2.1.99</ecNumber>
    </recommendedName>
</protein>
<dbReference type="EMBL" id="CAUWAG010000007">
    <property type="protein sequence ID" value="CAJ2505811.1"/>
    <property type="molecule type" value="Genomic_DNA"/>
</dbReference>
<dbReference type="InterPro" id="IPR023296">
    <property type="entry name" value="Glyco_hydro_beta-prop_sf"/>
</dbReference>
<evidence type="ECO:0000256" key="2">
    <source>
        <dbReference type="ARBA" id="ARBA00004834"/>
    </source>
</evidence>
<dbReference type="Gene3D" id="2.115.10.20">
    <property type="entry name" value="Glycosyl hydrolase domain, family 43"/>
    <property type="match status" value="1"/>
</dbReference>